<evidence type="ECO:0000313" key="2">
    <source>
        <dbReference type="Proteomes" id="UP000199439"/>
    </source>
</evidence>
<proteinExistence type="predicted"/>
<dbReference type="EMBL" id="FOMI01000012">
    <property type="protein sequence ID" value="SFD39221.1"/>
    <property type="molecule type" value="Genomic_DNA"/>
</dbReference>
<gene>
    <name evidence="1" type="ORF">SAMN04487987_1123</name>
</gene>
<accession>A0A1I1RY64</accession>
<sequence>MFKFGYIKNVEDQILYQNKNLLLEFLKYVITDKIFKVVASL</sequence>
<evidence type="ECO:0000313" key="1">
    <source>
        <dbReference type="EMBL" id="SFD39221.1"/>
    </source>
</evidence>
<organism evidence="1 2">
    <name type="scientific">Algibacter pectinivorans</name>
    <dbReference type="NCBI Taxonomy" id="870482"/>
    <lineage>
        <taxon>Bacteria</taxon>
        <taxon>Pseudomonadati</taxon>
        <taxon>Bacteroidota</taxon>
        <taxon>Flavobacteriia</taxon>
        <taxon>Flavobacteriales</taxon>
        <taxon>Flavobacteriaceae</taxon>
        <taxon>Algibacter</taxon>
    </lineage>
</organism>
<protein>
    <submittedName>
        <fullName evidence="1">Uncharacterized protein</fullName>
    </submittedName>
</protein>
<dbReference type="AlphaFoldDB" id="A0A1I1RY64"/>
<dbReference type="STRING" id="870482.SAMN04487987_1123"/>
<reference evidence="2" key="1">
    <citation type="submission" date="2016-10" db="EMBL/GenBank/DDBJ databases">
        <authorList>
            <person name="Varghese N."/>
            <person name="Submissions S."/>
        </authorList>
    </citation>
    <scope>NUCLEOTIDE SEQUENCE [LARGE SCALE GENOMIC DNA]</scope>
    <source>
        <strain evidence="2">DSM 25730</strain>
    </source>
</reference>
<keyword evidence="2" id="KW-1185">Reference proteome</keyword>
<name>A0A1I1RY64_9FLAO</name>
<dbReference type="Proteomes" id="UP000199439">
    <property type="component" value="Unassembled WGS sequence"/>
</dbReference>